<comment type="caution">
    <text evidence="9">The sequence shown here is derived from an EMBL/GenBank/DDBJ whole genome shotgun (WGS) entry which is preliminary data.</text>
</comment>
<feature type="transmembrane region" description="Helical" evidence="7">
    <location>
        <begin position="42"/>
        <end position="62"/>
    </location>
</feature>
<dbReference type="OrthoDB" id="9775268at2"/>
<dbReference type="PANTHER" id="PTHR23513:SF11">
    <property type="entry name" value="STAPHYLOFERRIN A TRANSPORTER"/>
    <property type="match status" value="1"/>
</dbReference>
<feature type="transmembrane region" description="Helical" evidence="7">
    <location>
        <begin position="216"/>
        <end position="238"/>
    </location>
</feature>
<evidence type="ECO:0000313" key="9">
    <source>
        <dbReference type="EMBL" id="PPA70416.1"/>
    </source>
</evidence>
<feature type="transmembrane region" description="Helical" evidence="7">
    <location>
        <begin position="258"/>
        <end position="276"/>
    </location>
</feature>
<feature type="domain" description="Major facilitator superfamily (MFS) profile" evidence="8">
    <location>
        <begin position="9"/>
        <end position="394"/>
    </location>
</feature>
<reference evidence="9 10" key="1">
    <citation type="submission" date="2018-02" db="EMBL/GenBank/DDBJ databases">
        <title>Jeotgalibacillus proteolyticum sp. nov. a protease producing bacterium isolated from ocean sediments of Laizhou Bay.</title>
        <authorList>
            <person name="Li Y."/>
        </authorList>
    </citation>
    <scope>NUCLEOTIDE SEQUENCE [LARGE SCALE GENOMIC DNA]</scope>
    <source>
        <strain evidence="9 10">22-7</strain>
    </source>
</reference>
<keyword evidence="5 7" id="KW-1133">Transmembrane helix</keyword>
<dbReference type="InterPro" id="IPR020846">
    <property type="entry name" value="MFS_dom"/>
</dbReference>
<dbReference type="GO" id="GO:0022857">
    <property type="term" value="F:transmembrane transporter activity"/>
    <property type="evidence" value="ECO:0007669"/>
    <property type="project" value="InterPro"/>
</dbReference>
<dbReference type="InterPro" id="IPR036259">
    <property type="entry name" value="MFS_trans_sf"/>
</dbReference>
<name>A0A2S5GBP2_9BACL</name>
<keyword evidence="10" id="KW-1185">Reference proteome</keyword>
<dbReference type="SUPFAM" id="SSF103473">
    <property type="entry name" value="MFS general substrate transporter"/>
    <property type="match status" value="1"/>
</dbReference>
<dbReference type="RefSeq" id="WP_104058366.1">
    <property type="nucleotide sequence ID" value="NZ_PREZ01000004.1"/>
</dbReference>
<dbReference type="AlphaFoldDB" id="A0A2S5GBP2"/>
<feature type="transmembrane region" description="Helical" evidence="7">
    <location>
        <begin position="12"/>
        <end position="36"/>
    </location>
</feature>
<dbReference type="CDD" id="cd06173">
    <property type="entry name" value="MFS_MefA_like"/>
    <property type="match status" value="1"/>
</dbReference>
<organism evidence="9 10">
    <name type="scientific">Jeotgalibacillus proteolyticus</name>
    <dbReference type="NCBI Taxonomy" id="2082395"/>
    <lineage>
        <taxon>Bacteria</taxon>
        <taxon>Bacillati</taxon>
        <taxon>Bacillota</taxon>
        <taxon>Bacilli</taxon>
        <taxon>Bacillales</taxon>
        <taxon>Caryophanaceae</taxon>
        <taxon>Jeotgalibacillus</taxon>
    </lineage>
</organism>
<keyword evidence="2" id="KW-0813">Transport</keyword>
<dbReference type="PANTHER" id="PTHR23513">
    <property type="entry name" value="INTEGRAL MEMBRANE EFFLUX PROTEIN-RELATED"/>
    <property type="match status" value="1"/>
</dbReference>
<feature type="transmembrane region" description="Helical" evidence="7">
    <location>
        <begin position="367"/>
        <end position="389"/>
    </location>
</feature>
<gene>
    <name evidence="9" type="ORF">C4B60_12645</name>
</gene>
<dbReference type="Proteomes" id="UP000239047">
    <property type="component" value="Unassembled WGS sequence"/>
</dbReference>
<dbReference type="Gene3D" id="1.20.1250.20">
    <property type="entry name" value="MFS general substrate transporter like domains"/>
    <property type="match status" value="1"/>
</dbReference>
<dbReference type="Pfam" id="PF07690">
    <property type="entry name" value="MFS_1"/>
    <property type="match status" value="1"/>
</dbReference>
<evidence type="ECO:0000256" key="3">
    <source>
        <dbReference type="ARBA" id="ARBA00022475"/>
    </source>
</evidence>
<feature type="transmembrane region" description="Helical" evidence="7">
    <location>
        <begin position="106"/>
        <end position="126"/>
    </location>
</feature>
<dbReference type="InterPro" id="IPR011701">
    <property type="entry name" value="MFS"/>
</dbReference>
<feature type="transmembrane region" description="Helical" evidence="7">
    <location>
        <begin position="82"/>
        <end position="100"/>
    </location>
</feature>
<keyword evidence="4 7" id="KW-0812">Transmembrane</keyword>
<feature type="transmembrane region" description="Helical" evidence="7">
    <location>
        <begin position="147"/>
        <end position="164"/>
    </location>
</feature>
<dbReference type="GO" id="GO:0005886">
    <property type="term" value="C:plasma membrane"/>
    <property type="evidence" value="ECO:0007669"/>
    <property type="project" value="UniProtKB-SubCell"/>
</dbReference>
<keyword evidence="6 7" id="KW-0472">Membrane</keyword>
<evidence type="ECO:0000313" key="10">
    <source>
        <dbReference type="Proteomes" id="UP000239047"/>
    </source>
</evidence>
<evidence type="ECO:0000256" key="2">
    <source>
        <dbReference type="ARBA" id="ARBA00022448"/>
    </source>
</evidence>
<evidence type="ECO:0000259" key="8">
    <source>
        <dbReference type="PROSITE" id="PS50850"/>
    </source>
</evidence>
<comment type="subcellular location">
    <subcellularLocation>
        <location evidence="1">Cell membrane</location>
        <topology evidence="1">Multi-pass membrane protein</topology>
    </subcellularLocation>
</comment>
<protein>
    <submittedName>
        <fullName evidence="9">MFS transporter</fullName>
    </submittedName>
</protein>
<sequence length="406" mass="44364">MRSLLQDGRFRLILLGNIASSVGAGITMIAIPWLLVSGENGSIIFGYVTMGMTVINFLLAPLVGQLIDRVSRKQLLLTSKKVSLLVVLGFSIYGMAGMTFETWHYMVLFVTGSLYYTIFYPTMFALNQELFSKDQYKSLNGTIEIQGQLSSVIAGGAASILLMVVELQTILLVNAAAYGIAIWLYIRIPYLKKKTEVSGVKLKSAKPMSFIKHNRAIFLLFLFSTMPFIGVMLTNYLFPVYLVDVLQTSGSVYGFKEMIYAIGAVAAGILAPIAAAKWGEGKTILFTMSLYTAAIFIVLVANVPVFLMLMFFLAIGNSGARVARNALMMEKVPNEMIGRIDGLIRSIGLFVRILLLGVFTGMVSGGAIMMCFMILGLLVFASLIIVLFASRAARFEGKVVPEETVA</sequence>
<accession>A0A2S5GBP2</accession>
<proteinExistence type="predicted"/>
<evidence type="ECO:0000256" key="6">
    <source>
        <dbReference type="ARBA" id="ARBA00023136"/>
    </source>
</evidence>
<evidence type="ECO:0000256" key="7">
    <source>
        <dbReference type="SAM" id="Phobius"/>
    </source>
</evidence>
<dbReference type="PROSITE" id="PS50850">
    <property type="entry name" value="MFS"/>
    <property type="match status" value="1"/>
</dbReference>
<evidence type="ECO:0000256" key="5">
    <source>
        <dbReference type="ARBA" id="ARBA00022989"/>
    </source>
</evidence>
<dbReference type="EMBL" id="PREZ01000004">
    <property type="protein sequence ID" value="PPA70416.1"/>
    <property type="molecule type" value="Genomic_DNA"/>
</dbReference>
<evidence type="ECO:0000256" key="4">
    <source>
        <dbReference type="ARBA" id="ARBA00022692"/>
    </source>
</evidence>
<feature type="transmembrane region" description="Helical" evidence="7">
    <location>
        <begin position="170"/>
        <end position="186"/>
    </location>
</feature>
<keyword evidence="3" id="KW-1003">Cell membrane</keyword>
<evidence type="ECO:0000256" key="1">
    <source>
        <dbReference type="ARBA" id="ARBA00004651"/>
    </source>
</evidence>